<accession>A0A1F7XAH7</accession>
<reference evidence="1 2" key="1">
    <citation type="journal article" date="2016" name="Nat. Commun.">
        <title>Thousands of microbial genomes shed light on interconnected biogeochemical processes in an aquifer system.</title>
        <authorList>
            <person name="Anantharaman K."/>
            <person name="Brown C.T."/>
            <person name="Hug L.A."/>
            <person name="Sharon I."/>
            <person name="Castelle C.J."/>
            <person name="Probst A.J."/>
            <person name="Thomas B.C."/>
            <person name="Singh A."/>
            <person name="Wilkins M.J."/>
            <person name="Karaoz U."/>
            <person name="Brodie E.L."/>
            <person name="Williams K.H."/>
            <person name="Hubbard S.S."/>
            <person name="Banfield J.F."/>
        </authorList>
    </citation>
    <scope>NUCLEOTIDE SEQUENCE [LARGE SCALE GENOMIC DNA]</scope>
</reference>
<sequence>MGPTATIQGIQNSLKGSSFKEVCMVSIEKIEENKRWECFRLLRALIPAGDSRVACLGGHIIVLDEKGGKILEF</sequence>
<evidence type="ECO:0000313" key="1">
    <source>
        <dbReference type="EMBL" id="OGM12022.1"/>
    </source>
</evidence>
<comment type="caution">
    <text evidence="1">The sequence shown here is derived from an EMBL/GenBank/DDBJ whole genome shotgun (WGS) entry which is preliminary data.</text>
</comment>
<protein>
    <submittedName>
        <fullName evidence="1">Uncharacterized protein</fullName>
    </submittedName>
</protein>
<dbReference type="AlphaFoldDB" id="A0A1F7XAH7"/>
<dbReference type="Proteomes" id="UP000179013">
    <property type="component" value="Unassembled WGS sequence"/>
</dbReference>
<name>A0A1F7XAH7_9BACT</name>
<dbReference type="EMBL" id="MGFU01000045">
    <property type="protein sequence ID" value="OGM12022.1"/>
    <property type="molecule type" value="Genomic_DNA"/>
</dbReference>
<gene>
    <name evidence="1" type="ORF">A2V80_01785</name>
</gene>
<proteinExistence type="predicted"/>
<evidence type="ECO:0000313" key="2">
    <source>
        <dbReference type="Proteomes" id="UP000179013"/>
    </source>
</evidence>
<organism evidence="1 2">
    <name type="scientific">Candidatus Woesebacteria bacterium RBG_16_39_8b</name>
    <dbReference type="NCBI Taxonomy" id="1802482"/>
    <lineage>
        <taxon>Bacteria</taxon>
        <taxon>Candidatus Woeseibacteriota</taxon>
    </lineage>
</organism>